<dbReference type="Gene3D" id="3.40.630.10">
    <property type="entry name" value="Zn peptidases"/>
    <property type="match status" value="1"/>
</dbReference>
<dbReference type="PANTHER" id="PTHR11963:SF23">
    <property type="entry name" value="CYTOSOL AMINOPEPTIDASE"/>
    <property type="match status" value="1"/>
</dbReference>
<dbReference type="KEGG" id="slim:SCL_0801"/>
<keyword evidence="2" id="KW-0031">Aminopeptidase</keyword>
<dbReference type="InterPro" id="IPR011356">
    <property type="entry name" value="Leucine_aapep/pepB"/>
</dbReference>
<dbReference type="InterPro" id="IPR000819">
    <property type="entry name" value="Peptidase_M17_C"/>
</dbReference>
<dbReference type="SUPFAM" id="SSF53187">
    <property type="entry name" value="Zn-dependent exopeptidases"/>
    <property type="match status" value="1"/>
</dbReference>
<evidence type="ECO:0000256" key="4">
    <source>
        <dbReference type="ARBA" id="ARBA00022801"/>
    </source>
</evidence>
<evidence type="ECO:0000256" key="1">
    <source>
        <dbReference type="ARBA" id="ARBA00009528"/>
    </source>
</evidence>
<dbReference type="SUPFAM" id="SSF52949">
    <property type="entry name" value="Macro domain-like"/>
    <property type="match status" value="1"/>
</dbReference>
<dbReference type="GO" id="GO:0030145">
    <property type="term" value="F:manganese ion binding"/>
    <property type="evidence" value="ECO:0007669"/>
    <property type="project" value="InterPro"/>
</dbReference>
<organism evidence="7 8">
    <name type="scientific">Sulfuricaulis limicola</name>
    <dbReference type="NCBI Taxonomy" id="1620215"/>
    <lineage>
        <taxon>Bacteria</taxon>
        <taxon>Pseudomonadati</taxon>
        <taxon>Pseudomonadota</taxon>
        <taxon>Gammaproteobacteria</taxon>
        <taxon>Acidiferrobacterales</taxon>
        <taxon>Acidiferrobacteraceae</taxon>
        <taxon>Sulfuricaulis</taxon>
    </lineage>
</organism>
<protein>
    <submittedName>
        <fullName evidence="7">Peptidase M17</fullName>
    </submittedName>
</protein>
<dbReference type="PRINTS" id="PR00481">
    <property type="entry name" value="LAMNOPPTDASE"/>
</dbReference>
<dbReference type="GO" id="GO:0005737">
    <property type="term" value="C:cytoplasm"/>
    <property type="evidence" value="ECO:0007669"/>
    <property type="project" value="InterPro"/>
</dbReference>
<dbReference type="EMBL" id="AP014879">
    <property type="protein sequence ID" value="BAV33121.1"/>
    <property type="molecule type" value="Genomic_DNA"/>
</dbReference>
<evidence type="ECO:0000313" key="8">
    <source>
        <dbReference type="Proteomes" id="UP000243180"/>
    </source>
</evidence>
<sequence length="495" mass="53717">MQFEIPKIKQEAGGLTEKALDIHANAIFLVPVQDFDANVLPFGKEIAKRLKRAGHKLDSDKPFVTDLPNPNATRIALAGIDPASSAFERLTLARRLVAAHKGQKPQQIAVACFGLKPNEAGRACEAVLAALLAADFPMPDYKSKPDKPSRLSEIHIYGHASVDGYARTIAEARGNNLARWLTALPPNELTPGNYRRRIEKLAREQGWKAEFLDIKKLKARGAGAFLAVAQGSPEPDAGILHLRYTPKKPSSKATLALVGKGICFDTGGTNLKPAKYMHGMHEDMEGSAVALGTLLALTELKADFSIDCWLALAQNHIGPKAYKQNDVVKAANGKTIEIIHTDAEGRMVLADTLYFASREKPKLIVDYATLTGACVGALSTRMSGTLTNREKLVPVLIEAGTASGERVWPFPLPKDYEDALKSDIADIKQCTLDNDADHILAATFLKKFLVNDPDWVHVDLSAGNHKGGLAHIPTDTTGFGVRFTLNLLMDQKVLS</sequence>
<name>A0A1B4XEA0_9GAMM</name>
<dbReference type="OrthoDB" id="9809354at2"/>
<accession>A0A1B4XEA0</accession>
<dbReference type="PANTHER" id="PTHR11963">
    <property type="entry name" value="LEUCINE AMINOPEPTIDASE-RELATED"/>
    <property type="match status" value="1"/>
</dbReference>
<proteinExistence type="inferred from homology"/>
<dbReference type="InterPro" id="IPR043472">
    <property type="entry name" value="Macro_dom-like"/>
</dbReference>
<gene>
    <name evidence="7" type="ORF">SCL_0801</name>
</gene>
<dbReference type="Pfam" id="PF00883">
    <property type="entry name" value="Peptidase_M17"/>
    <property type="match status" value="1"/>
</dbReference>
<evidence type="ECO:0000256" key="3">
    <source>
        <dbReference type="ARBA" id="ARBA00022670"/>
    </source>
</evidence>
<evidence type="ECO:0000313" key="7">
    <source>
        <dbReference type="EMBL" id="BAV33121.1"/>
    </source>
</evidence>
<evidence type="ECO:0000259" key="6">
    <source>
        <dbReference type="Pfam" id="PF00883"/>
    </source>
</evidence>
<reference evidence="7 8" key="1">
    <citation type="submission" date="2015-05" db="EMBL/GenBank/DDBJ databases">
        <title>Complete genome sequence of a sulfur-oxidizing gammaproteobacterium strain HA5.</title>
        <authorList>
            <person name="Miura A."/>
            <person name="Kojima H."/>
            <person name="Fukui M."/>
        </authorList>
    </citation>
    <scope>NUCLEOTIDE SEQUENCE [LARGE SCALE GENOMIC DNA]</scope>
    <source>
        <strain evidence="7 8">HA5</strain>
    </source>
</reference>
<comment type="similarity">
    <text evidence="1">Belongs to the peptidase M17 family.</text>
</comment>
<keyword evidence="4" id="KW-0378">Hydrolase</keyword>
<dbReference type="RefSeq" id="WP_096360011.1">
    <property type="nucleotide sequence ID" value="NZ_AP014879.1"/>
</dbReference>
<feature type="domain" description="Cytosol aminopeptidase" evidence="6">
    <location>
        <begin position="176"/>
        <end position="483"/>
    </location>
</feature>
<dbReference type="GO" id="GO:0070006">
    <property type="term" value="F:metalloaminopeptidase activity"/>
    <property type="evidence" value="ECO:0007669"/>
    <property type="project" value="InterPro"/>
</dbReference>
<dbReference type="AlphaFoldDB" id="A0A1B4XEA0"/>
<dbReference type="CDD" id="cd00433">
    <property type="entry name" value="Peptidase_M17"/>
    <property type="match status" value="1"/>
</dbReference>
<evidence type="ECO:0000256" key="2">
    <source>
        <dbReference type="ARBA" id="ARBA00022438"/>
    </source>
</evidence>
<evidence type="ECO:0000256" key="5">
    <source>
        <dbReference type="ARBA" id="ARBA00023211"/>
    </source>
</evidence>
<dbReference type="GO" id="GO:0006508">
    <property type="term" value="P:proteolysis"/>
    <property type="evidence" value="ECO:0007669"/>
    <property type="project" value="UniProtKB-KW"/>
</dbReference>
<dbReference type="InParanoid" id="A0A1B4XEA0"/>
<keyword evidence="3" id="KW-0645">Protease</keyword>
<keyword evidence="5" id="KW-0464">Manganese</keyword>
<dbReference type="Proteomes" id="UP000243180">
    <property type="component" value="Chromosome"/>
</dbReference>
<keyword evidence="8" id="KW-1185">Reference proteome</keyword>